<proteinExistence type="predicted"/>
<evidence type="ECO:0000313" key="1">
    <source>
        <dbReference type="EMBL" id="ABL87649.1"/>
    </source>
</evidence>
<organism evidence="1 2">
    <name type="scientific">Pyrobaculum islandicum (strain DSM 4184 / JCM 9189 / GEO3)</name>
    <dbReference type="NCBI Taxonomy" id="384616"/>
    <lineage>
        <taxon>Archaea</taxon>
        <taxon>Thermoproteota</taxon>
        <taxon>Thermoprotei</taxon>
        <taxon>Thermoproteales</taxon>
        <taxon>Thermoproteaceae</taxon>
        <taxon>Pyrobaculum</taxon>
    </lineage>
</organism>
<dbReference type="HOGENOM" id="CLU_140136_0_0_2"/>
<dbReference type="GeneID" id="4618192"/>
<reference evidence="1" key="1">
    <citation type="submission" date="2006-12" db="EMBL/GenBank/DDBJ databases">
        <title>Complete sequence of Pyrobaculum islandicum DSM 4184.</title>
        <authorList>
            <person name="Copeland A."/>
            <person name="Lucas S."/>
            <person name="Lapidus A."/>
            <person name="Barry K."/>
            <person name="Detter J.C."/>
            <person name="Glavina del Rio T."/>
            <person name="Dalin E."/>
            <person name="Tice H."/>
            <person name="Pitluck S."/>
            <person name="Meincke L."/>
            <person name="Brettin T."/>
            <person name="Bruce D."/>
            <person name="Han C."/>
            <person name="Tapia R."/>
            <person name="Gilna P."/>
            <person name="Schmutz J."/>
            <person name="Larimer F."/>
            <person name="Land M."/>
            <person name="Hauser L."/>
            <person name="Kyrpides N."/>
            <person name="Mikhailova N."/>
            <person name="Cozen A.E."/>
            <person name="Fitz-Gibbon S.T."/>
            <person name="House C.H."/>
            <person name="Saltikov C."/>
            <person name="Lowe T."/>
            <person name="Richardson P."/>
        </authorList>
    </citation>
    <scope>NUCLEOTIDE SEQUENCE [LARGE SCALE GENOMIC DNA]</scope>
    <source>
        <strain evidence="1">DSM 4184</strain>
    </source>
</reference>
<evidence type="ECO:0000313" key="2">
    <source>
        <dbReference type="Proteomes" id="UP000002595"/>
    </source>
</evidence>
<dbReference type="Pfam" id="PF09895">
    <property type="entry name" value="DUF2122"/>
    <property type="match status" value="1"/>
</dbReference>
<dbReference type="OrthoDB" id="18579at2157"/>
<dbReference type="RefSeq" id="WP_011762226.1">
    <property type="nucleotide sequence ID" value="NC_008701.1"/>
</dbReference>
<dbReference type="STRING" id="384616.Pisl_0471"/>
<gene>
    <name evidence="1" type="ordered locus">Pisl_0471</name>
</gene>
<evidence type="ECO:0008006" key="3">
    <source>
        <dbReference type="Google" id="ProtNLM"/>
    </source>
</evidence>
<name>A1RRR7_PYRIL</name>
<dbReference type="InterPro" id="IPR018665">
    <property type="entry name" value="DUF2122_RecB-nuclease-rel"/>
</dbReference>
<dbReference type="AlphaFoldDB" id="A1RRR7"/>
<dbReference type="Proteomes" id="UP000002595">
    <property type="component" value="Chromosome"/>
</dbReference>
<dbReference type="EMBL" id="CP000504">
    <property type="protein sequence ID" value="ABL87649.1"/>
    <property type="molecule type" value="Genomic_DNA"/>
</dbReference>
<protein>
    <recommendedName>
        <fullName evidence="3">Recombinase RecA</fullName>
    </recommendedName>
</protein>
<dbReference type="KEGG" id="pis:Pisl_0471"/>
<dbReference type="eggNOG" id="arCOG01019">
    <property type="taxonomic scope" value="Archaea"/>
</dbReference>
<accession>A1RRR7</accession>
<sequence length="142" mass="15271">MEVLVAAYNVSSVPKMLELAKVTYGFGLKRFILIKVFGAAAQQIGDLFKLAFKMGGEVLVFNDIADAVDILKPDIIYALGRPDRDTKPIEKVDGKIMLLVHGADLSFSPRELPPGAIMSHAVAKDIGSTGQLAIALYRLLGA</sequence>
<keyword evidence="2" id="KW-1185">Reference proteome</keyword>